<evidence type="ECO:0000313" key="2">
    <source>
        <dbReference type="Proteomes" id="UP000499080"/>
    </source>
</evidence>
<keyword evidence="2" id="KW-1185">Reference proteome</keyword>
<evidence type="ECO:0008006" key="3">
    <source>
        <dbReference type="Google" id="ProtNLM"/>
    </source>
</evidence>
<organism evidence="1 2">
    <name type="scientific">Araneus ventricosus</name>
    <name type="common">Orbweaver spider</name>
    <name type="synonym">Epeira ventricosa</name>
    <dbReference type="NCBI Taxonomy" id="182803"/>
    <lineage>
        <taxon>Eukaryota</taxon>
        <taxon>Metazoa</taxon>
        <taxon>Ecdysozoa</taxon>
        <taxon>Arthropoda</taxon>
        <taxon>Chelicerata</taxon>
        <taxon>Arachnida</taxon>
        <taxon>Araneae</taxon>
        <taxon>Araneomorphae</taxon>
        <taxon>Entelegynae</taxon>
        <taxon>Araneoidea</taxon>
        <taxon>Araneidae</taxon>
        <taxon>Araneus</taxon>
    </lineage>
</organism>
<proteinExistence type="predicted"/>
<name>A0A4Y2AWS6_ARAVE</name>
<dbReference type="EMBL" id="BGPR01000033">
    <property type="protein sequence ID" value="GBL83536.1"/>
    <property type="molecule type" value="Genomic_DNA"/>
</dbReference>
<evidence type="ECO:0000313" key="1">
    <source>
        <dbReference type="EMBL" id="GBL83536.1"/>
    </source>
</evidence>
<dbReference type="Proteomes" id="UP000499080">
    <property type="component" value="Unassembled WGS sequence"/>
</dbReference>
<sequence length="151" mass="17091">MFWNLEANEIKSEEWQPNVHLQAFADDFIFVISEPTGAKLKATAQAALTKFQFVLTNTNSSTRPQHLHGRLKDRRQSRQRFLCEGRRHNEIRMDDATSSLQHSLPSRSFCYTGGLSLGKSSLYSIASIDTKSPIAQQTQEIILKPTNIKLG</sequence>
<reference evidence="1 2" key="1">
    <citation type="journal article" date="2019" name="Sci. Rep.">
        <title>Orb-weaving spider Araneus ventricosus genome elucidates the spidroin gene catalogue.</title>
        <authorList>
            <person name="Kono N."/>
            <person name="Nakamura H."/>
            <person name="Ohtoshi R."/>
            <person name="Moran D.A.P."/>
            <person name="Shinohara A."/>
            <person name="Yoshida Y."/>
            <person name="Fujiwara M."/>
            <person name="Mori M."/>
            <person name="Tomita M."/>
            <person name="Arakawa K."/>
        </authorList>
    </citation>
    <scope>NUCLEOTIDE SEQUENCE [LARGE SCALE GENOMIC DNA]</scope>
</reference>
<protein>
    <recommendedName>
        <fullName evidence="3">Reverse transcriptase domain-containing protein</fullName>
    </recommendedName>
</protein>
<accession>A0A4Y2AWS6</accession>
<comment type="caution">
    <text evidence="1">The sequence shown here is derived from an EMBL/GenBank/DDBJ whole genome shotgun (WGS) entry which is preliminary data.</text>
</comment>
<dbReference type="AlphaFoldDB" id="A0A4Y2AWS6"/>
<gene>
    <name evidence="1" type="ORF">AVEN_196379_1</name>
</gene>